<keyword evidence="3 6" id="KW-0812">Transmembrane</keyword>
<evidence type="ECO:0000256" key="1">
    <source>
        <dbReference type="ARBA" id="ARBA00004141"/>
    </source>
</evidence>
<feature type="domain" description="Major facilitator superfamily (MFS) profile" evidence="7">
    <location>
        <begin position="1"/>
        <end position="333"/>
    </location>
</feature>
<dbReference type="InterPro" id="IPR050360">
    <property type="entry name" value="MFS_Sugar_Transporters"/>
</dbReference>
<keyword evidence="9" id="KW-1185">Reference proteome</keyword>
<evidence type="ECO:0000259" key="7">
    <source>
        <dbReference type="PROSITE" id="PS50850"/>
    </source>
</evidence>
<reference evidence="9" key="1">
    <citation type="submission" date="2014-09" db="EMBL/GenBank/DDBJ databases">
        <title>Vibrio variabilis JCM 19239. (C206) whole genome shotgun sequence.</title>
        <authorList>
            <person name="Sawabe T."/>
            <person name="Meirelles P."/>
            <person name="Nakanishi M."/>
            <person name="Sayaka M."/>
            <person name="Hattori M."/>
            <person name="Ohkuma M."/>
        </authorList>
    </citation>
    <scope>NUCLEOTIDE SEQUENCE [LARGE SCALE GENOMIC DNA]</scope>
    <source>
        <strain evidence="9">JCM 19239</strain>
    </source>
</reference>
<keyword evidence="4 6" id="KW-1133">Transmembrane helix</keyword>
<feature type="transmembrane region" description="Helical" evidence="6">
    <location>
        <begin position="287"/>
        <end position="307"/>
    </location>
</feature>
<evidence type="ECO:0000313" key="8">
    <source>
        <dbReference type="EMBL" id="GAL27848.1"/>
    </source>
</evidence>
<dbReference type="PANTHER" id="PTHR48022:SF2">
    <property type="entry name" value="PLASTIDIC GLUCOSE TRANSPORTER 4"/>
    <property type="match status" value="1"/>
</dbReference>
<comment type="subcellular location">
    <subcellularLocation>
        <location evidence="1">Membrane</location>
        <topology evidence="1">Multi-pass membrane protein</topology>
    </subcellularLocation>
</comment>
<accession>A0ABQ0JGH5</accession>
<gene>
    <name evidence="8" type="ORF">JCM19239_4813</name>
</gene>
<dbReference type="PANTHER" id="PTHR48022">
    <property type="entry name" value="PLASTIDIC GLUCOSE TRANSPORTER 4"/>
    <property type="match status" value="1"/>
</dbReference>
<dbReference type="InterPro" id="IPR020846">
    <property type="entry name" value="MFS_dom"/>
</dbReference>
<feature type="transmembrane region" description="Helical" evidence="6">
    <location>
        <begin position="135"/>
        <end position="157"/>
    </location>
</feature>
<dbReference type="PROSITE" id="PS50850">
    <property type="entry name" value="MFS"/>
    <property type="match status" value="1"/>
</dbReference>
<evidence type="ECO:0000256" key="3">
    <source>
        <dbReference type="ARBA" id="ARBA00022692"/>
    </source>
</evidence>
<sequence length="333" mass="36061">MQFELSSLEIGTVVGAPSIGAIIALFIAGKLTTVLGRQKTLVLIAFTYVLSAILSAAAIGYYSLVFARALGGLAFCSLGITSMYIGEVAPSHVRGKLMTANQVTTATGFFSAYLINYFLVLNFSESSFFLGPETIWRTMFAIEIVPAVIWFLLLLKVPESPRWLMMKGRSEDAKKVLALLNSPSNVESIHKEIEQNIESSSATLSVTKQLRQLASKRMSIIVLVGFTAAITQSLSGINAIAYYSPTIFEQIGLGVNEAFKQTSIMGMLGIVAAGTSVFLVDKVGRKPLLIIGLTSIALCHFTIWNGFKNATYVITEENLAAVESTIDIEPLRH</sequence>
<proteinExistence type="inferred from homology"/>
<dbReference type="SUPFAM" id="SSF103473">
    <property type="entry name" value="MFS general substrate transporter"/>
    <property type="match status" value="1"/>
</dbReference>
<evidence type="ECO:0000313" key="9">
    <source>
        <dbReference type="Proteomes" id="UP000029223"/>
    </source>
</evidence>
<dbReference type="Gene3D" id="1.20.1250.20">
    <property type="entry name" value="MFS general substrate transporter like domains"/>
    <property type="match status" value="1"/>
</dbReference>
<feature type="transmembrane region" description="Helical" evidence="6">
    <location>
        <begin position="40"/>
        <end position="59"/>
    </location>
</feature>
<organism evidence="8 9">
    <name type="scientific">Vibrio variabilis</name>
    <dbReference type="NCBI Taxonomy" id="990271"/>
    <lineage>
        <taxon>Bacteria</taxon>
        <taxon>Pseudomonadati</taxon>
        <taxon>Pseudomonadota</taxon>
        <taxon>Gammaproteobacteria</taxon>
        <taxon>Vibrionales</taxon>
        <taxon>Vibrionaceae</taxon>
        <taxon>Vibrio</taxon>
    </lineage>
</organism>
<feature type="transmembrane region" description="Helical" evidence="6">
    <location>
        <begin position="6"/>
        <end position="28"/>
    </location>
</feature>
<dbReference type="Proteomes" id="UP000029223">
    <property type="component" value="Unassembled WGS sequence"/>
</dbReference>
<feature type="transmembrane region" description="Helical" evidence="6">
    <location>
        <begin position="263"/>
        <end position="280"/>
    </location>
</feature>
<dbReference type="EMBL" id="BBMS01000034">
    <property type="protein sequence ID" value="GAL27848.1"/>
    <property type="molecule type" value="Genomic_DNA"/>
</dbReference>
<feature type="transmembrane region" description="Helical" evidence="6">
    <location>
        <begin position="97"/>
        <end position="115"/>
    </location>
</feature>
<dbReference type="Pfam" id="PF00083">
    <property type="entry name" value="Sugar_tr"/>
    <property type="match status" value="1"/>
</dbReference>
<dbReference type="InterPro" id="IPR005828">
    <property type="entry name" value="MFS_sugar_transport-like"/>
</dbReference>
<feature type="transmembrane region" description="Helical" evidence="6">
    <location>
        <begin position="65"/>
        <end position="85"/>
    </location>
</feature>
<evidence type="ECO:0000256" key="6">
    <source>
        <dbReference type="SAM" id="Phobius"/>
    </source>
</evidence>
<dbReference type="PROSITE" id="PS00216">
    <property type="entry name" value="SUGAR_TRANSPORT_1"/>
    <property type="match status" value="1"/>
</dbReference>
<comment type="similarity">
    <text evidence="2">Belongs to the major facilitator superfamily. Sugar transporter (TC 2.A.1.1) family.</text>
</comment>
<evidence type="ECO:0000256" key="4">
    <source>
        <dbReference type="ARBA" id="ARBA00022989"/>
    </source>
</evidence>
<comment type="caution">
    <text evidence="8">The sequence shown here is derived from an EMBL/GenBank/DDBJ whole genome shotgun (WGS) entry which is preliminary data.</text>
</comment>
<evidence type="ECO:0000256" key="5">
    <source>
        <dbReference type="ARBA" id="ARBA00023136"/>
    </source>
</evidence>
<dbReference type="InterPro" id="IPR005829">
    <property type="entry name" value="Sugar_transporter_CS"/>
</dbReference>
<evidence type="ECO:0000256" key="2">
    <source>
        <dbReference type="ARBA" id="ARBA00010992"/>
    </source>
</evidence>
<name>A0ABQ0JGH5_9VIBR</name>
<feature type="transmembrane region" description="Helical" evidence="6">
    <location>
        <begin position="220"/>
        <end position="243"/>
    </location>
</feature>
<dbReference type="InterPro" id="IPR036259">
    <property type="entry name" value="MFS_trans_sf"/>
</dbReference>
<protein>
    <submittedName>
        <fullName evidence="8">D-xylose proton-symporter XylE</fullName>
    </submittedName>
</protein>
<keyword evidence="5 6" id="KW-0472">Membrane</keyword>